<evidence type="ECO:0000256" key="2">
    <source>
        <dbReference type="SAM" id="SignalP"/>
    </source>
</evidence>
<dbReference type="Pfam" id="PF14329">
    <property type="entry name" value="DUF4386"/>
    <property type="match status" value="1"/>
</dbReference>
<feature type="transmembrane region" description="Helical" evidence="1">
    <location>
        <begin position="49"/>
        <end position="72"/>
    </location>
</feature>
<feature type="transmembrane region" description="Helical" evidence="1">
    <location>
        <begin position="152"/>
        <end position="170"/>
    </location>
</feature>
<comment type="caution">
    <text evidence="3">The sequence shown here is derived from an EMBL/GenBank/DDBJ whole genome shotgun (WGS) entry which is preliminary data.</text>
</comment>
<feature type="chain" id="PRO_5020180761" evidence="2">
    <location>
        <begin position="19"/>
        <end position="216"/>
    </location>
</feature>
<reference evidence="3 4" key="1">
    <citation type="submission" date="2019-03" db="EMBL/GenBank/DDBJ databases">
        <title>Genomic Encyclopedia of Type Strains, Phase III (KMG-III): the genomes of soil and plant-associated and newly described type strains.</title>
        <authorList>
            <person name="Whitman W."/>
        </authorList>
    </citation>
    <scope>NUCLEOTIDE SEQUENCE [LARGE SCALE GENOMIC DNA]</scope>
    <source>
        <strain evidence="3 4">VKM Ac-2527</strain>
    </source>
</reference>
<feature type="transmembrane region" description="Helical" evidence="1">
    <location>
        <begin position="125"/>
        <end position="145"/>
    </location>
</feature>
<feature type="signal peptide" evidence="2">
    <location>
        <begin position="1"/>
        <end position="18"/>
    </location>
</feature>
<protein>
    <submittedName>
        <fullName evidence="3">Uncharacterized protein DUF4386</fullName>
    </submittedName>
</protein>
<dbReference type="InterPro" id="IPR025495">
    <property type="entry name" value="DUF4386"/>
</dbReference>
<feature type="transmembrane region" description="Helical" evidence="1">
    <location>
        <begin position="176"/>
        <end position="196"/>
    </location>
</feature>
<keyword evidence="2" id="KW-0732">Signal</keyword>
<dbReference type="Proteomes" id="UP000295388">
    <property type="component" value="Unassembled WGS sequence"/>
</dbReference>
<name>A0A4R6KQX4_9ACTN</name>
<keyword evidence="1" id="KW-0472">Membrane</keyword>
<proteinExistence type="predicted"/>
<accession>A0A4R6KQX4</accession>
<dbReference type="AlphaFoldDB" id="A0A4R6KQX4"/>
<feature type="transmembrane region" description="Helical" evidence="1">
    <location>
        <begin position="79"/>
        <end position="105"/>
    </location>
</feature>
<evidence type="ECO:0000313" key="3">
    <source>
        <dbReference type="EMBL" id="TDO52249.1"/>
    </source>
</evidence>
<gene>
    <name evidence="3" type="ORF">EV643_10286</name>
</gene>
<keyword evidence="4" id="KW-1185">Reference proteome</keyword>
<dbReference type="RefSeq" id="WP_166665320.1">
    <property type="nucleotide sequence ID" value="NZ_SNWQ01000002.1"/>
</dbReference>
<organism evidence="3 4">
    <name type="scientific">Kribbella caucasensis</name>
    <dbReference type="NCBI Taxonomy" id="2512215"/>
    <lineage>
        <taxon>Bacteria</taxon>
        <taxon>Bacillati</taxon>
        <taxon>Actinomycetota</taxon>
        <taxon>Actinomycetes</taxon>
        <taxon>Propionibacteriales</taxon>
        <taxon>Kribbellaceae</taxon>
        <taxon>Kribbella</taxon>
    </lineage>
</organism>
<keyword evidence="1" id="KW-1133">Transmembrane helix</keyword>
<dbReference type="EMBL" id="SNWQ01000002">
    <property type="protein sequence ID" value="TDO52249.1"/>
    <property type="molecule type" value="Genomic_DNA"/>
</dbReference>
<keyword evidence="1" id="KW-0812">Transmembrane</keyword>
<sequence>MKLLFLIGAPLAAVVARALMTPAYQDDADQPDTPRYLTELAEAATRNDAAAMIALLGAVLYVGAALALGSILRSHLGRIAAALSVVGAFGLAAWSIQVLLAGVLAEQPDREAMIALLDKLNTASEFSVFYLAMIAGALGSLLFGFALYRSRAVPRAAALITGLGGATLMLTAPGPLVVFVVGGAALALIGFTWTALSAVDAVEEIPTEPVRIRHAR</sequence>
<evidence type="ECO:0000256" key="1">
    <source>
        <dbReference type="SAM" id="Phobius"/>
    </source>
</evidence>
<evidence type="ECO:0000313" key="4">
    <source>
        <dbReference type="Proteomes" id="UP000295388"/>
    </source>
</evidence>